<dbReference type="GO" id="GO:0005743">
    <property type="term" value="C:mitochondrial inner membrane"/>
    <property type="evidence" value="ECO:0007669"/>
    <property type="project" value="UniProtKB-SubCell"/>
</dbReference>
<dbReference type="InterPro" id="IPR023395">
    <property type="entry name" value="MCP_dom_sf"/>
</dbReference>
<dbReference type="InterPro" id="IPR002067">
    <property type="entry name" value="MCP"/>
</dbReference>
<dbReference type="PRINTS" id="PR00926">
    <property type="entry name" value="MITOCARRIER"/>
</dbReference>
<evidence type="ECO:0000256" key="6">
    <source>
        <dbReference type="ARBA" id="ARBA00022792"/>
    </source>
</evidence>
<dbReference type="GeneID" id="27318345"/>
<dbReference type="OrthoDB" id="44467at2759"/>
<dbReference type="PANTHER" id="PTHR45788">
    <property type="entry name" value="SUCCINATE/FUMARATE MITOCHONDRIAL TRANSPORTER-RELATED"/>
    <property type="match status" value="1"/>
</dbReference>
<dbReference type="GO" id="GO:0071913">
    <property type="term" value="F:citrate secondary active transmembrane transporter activity"/>
    <property type="evidence" value="ECO:0007669"/>
    <property type="project" value="TreeGrafter"/>
</dbReference>
<dbReference type="FunFam" id="1.50.40.10:FF:000064">
    <property type="entry name" value="Mitochondrial tricarboxylate transporter (Ctp)"/>
    <property type="match status" value="1"/>
</dbReference>
<evidence type="ECO:0000256" key="8">
    <source>
        <dbReference type="ARBA" id="ARBA00023128"/>
    </source>
</evidence>
<sequence>MASAAATTAGDRPRTKPSPLRSIIAGSTAGAVEIAITFPFDFLKTRNQLNLRLPDSKKVPLPPFPSRAWYTGCTTAVIGNSVKAGVRFMSFDTYKHMLSDAEGHISGPRTVAAGFGAGITESLLAVTPSESIKTQLIDDRKRAQPRMRGFIHGSTVIAKEKGIKGFFQGFVPTTARQAANSAVRFSTYTSLKQFAEGYVAPGEKLGSITTFGLGAAAGVVTVYTTMPLDTIKTRMQSIEASKNYKNSFACATSIYKNEGILTFWSGALPRLGRLTLSGGIVFMMYEKTIELLNVIDPHQKYI</sequence>
<dbReference type="HOGENOM" id="CLU_015166_5_1_1"/>
<dbReference type="Gene3D" id="1.50.40.10">
    <property type="entry name" value="Mitochondrial carrier domain"/>
    <property type="match status" value="2"/>
</dbReference>
<evidence type="ECO:0000256" key="9">
    <source>
        <dbReference type="ARBA" id="ARBA00023136"/>
    </source>
</evidence>
<name>A0A0D1ZPX2_EXOME</name>
<feature type="region of interest" description="Disordered" evidence="12">
    <location>
        <begin position="1"/>
        <end position="21"/>
    </location>
</feature>
<keyword evidence="5" id="KW-0677">Repeat</keyword>
<evidence type="ECO:0000313" key="14">
    <source>
        <dbReference type="Proteomes" id="UP000054302"/>
    </source>
</evidence>
<dbReference type="InterPro" id="IPR049563">
    <property type="entry name" value="TXTP-like"/>
</dbReference>
<evidence type="ECO:0000256" key="2">
    <source>
        <dbReference type="ARBA" id="ARBA00006375"/>
    </source>
</evidence>
<evidence type="ECO:0000256" key="11">
    <source>
        <dbReference type="RuleBase" id="RU000488"/>
    </source>
</evidence>
<organism evidence="13 14">
    <name type="scientific">Exophiala mesophila</name>
    <name type="common">Black yeast-like fungus</name>
    <dbReference type="NCBI Taxonomy" id="212818"/>
    <lineage>
        <taxon>Eukaryota</taxon>
        <taxon>Fungi</taxon>
        <taxon>Dikarya</taxon>
        <taxon>Ascomycota</taxon>
        <taxon>Pezizomycotina</taxon>
        <taxon>Eurotiomycetes</taxon>
        <taxon>Chaetothyriomycetidae</taxon>
        <taxon>Chaetothyriales</taxon>
        <taxon>Herpotrichiellaceae</taxon>
        <taxon>Exophiala</taxon>
    </lineage>
</organism>
<dbReference type="InterPro" id="IPR018108">
    <property type="entry name" value="MCP_transmembrane"/>
</dbReference>
<evidence type="ECO:0000256" key="5">
    <source>
        <dbReference type="ARBA" id="ARBA00022737"/>
    </source>
</evidence>
<dbReference type="STRING" id="212818.A0A0D1ZPX2"/>
<feature type="repeat" description="Solcar" evidence="10">
    <location>
        <begin position="108"/>
        <end position="194"/>
    </location>
</feature>
<comment type="similarity">
    <text evidence="2 11">Belongs to the mitochondrial carrier (TC 2.A.29) family.</text>
</comment>
<keyword evidence="9 10" id="KW-0472">Membrane</keyword>
<dbReference type="Pfam" id="PF00153">
    <property type="entry name" value="Mito_carr"/>
    <property type="match status" value="3"/>
</dbReference>
<dbReference type="RefSeq" id="XP_016228236.1">
    <property type="nucleotide sequence ID" value="XM_016364587.1"/>
</dbReference>
<evidence type="ECO:0000256" key="1">
    <source>
        <dbReference type="ARBA" id="ARBA00004448"/>
    </source>
</evidence>
<dbReference type="VEuPathDB" id="FungiDB:PV10_00500"/>
<protein>
    <submittedName>
        <fullName evidence="13">Uncharacterized protein</fullName>
    </submittedName>
</protein>
<feature type="repeat" description="Solcar" evidence="10">
    <location>
        <begin position="17"/>
        <end position="97"/>
    </location>
</feature>
<dbReference type="PROSITE" id="PS50920">
    <property type="entry name" value="SOLCAR"/>
    <property type="match status" value="3"/>
</dbReference>
<evidence type="ECO:0000256" key="7">
    <source>
        <dbReference type="ARBA" id="ARBA00022989"/>
    </source>
</evidence>
<dbReference type="AlphaFoldDB" id="A0A0D1ZPX2"/>
<dbReference type="PANTHER" id="PTHR45788:SF4">
    <property type="entry name" value="TRICARBOXYLATE TRANSPORT PROTEIN, MITOCHONDRIAL"/>
    <property type="match status" value="1"/>
</dbReference>
<keyword evidence="8" id="KW-0496">Mitochondrion</keyword>
<proteinExistence type="inferred from homology"/>
<feature type="repeat" description="Solcar" evidence="10">
    <location>
        <begin position="205"/>
        <end position="291"/>
    </location>
</feature>
<evidence type="ECO:0000256" key="10">
    <source>
        <dbReference type="PROSITE-ProRule" id="PRU00282"/>
    </source>
</evidence>
<keyword evidence="3 11" id="KW-0813">Transport</keyword>
<evidence type="ECO:0000256" key="3">
    <source>
        <dbReference type="ARBA" id="ARBA00022448"/>
    </source>
</evidence>
<comment type="subcellular location">
    <subcellularLocation>
        <location evidence="1">Mitochondrion inner membrane</location>
        <topology evidence="1">Multi-pass membrane protein</topology>
    </subcellularLocation>
</comment>
<evidence type="ECO:0000313" key="13">
    <source>
        <dbReference type="EMBL" id="KIV96662.1"/>
    </source>
</evidence>
<dbReference type="Proteomes" id="UP000054302">
    <property type="component" value="Unassembled WGS sequence"/>
</dbReference>
<evidence type="ECO:0000256" key="4">
    <source>
        <dbReference type="ARBA" id="ARBA00022692"/>
    </source>
</evidence>
<keyword evidence="6" id="KW-0999">Mitochondrion inner membrane</keyword>
<evidence type="ECO:0000256" key="12">
    <source>
        <dbReference type="SAM" id="MobiDB-lite"/>
    </source>
</evidence>
<dbReference type="SUPFAM" id="SSF103506">
    <property type="entry name" value="Mitochondrial carrier"/>
    <property type="match status" value="1"/>
</dbReference>
<accession>A0A0D1ZPX2</accession>
<reference evidence="13 14" key="1">
    <citation type="submission" date="2015-01" db="EMBL/GenBank/DDBJ databases">
        <title>The Genome Sequence of Exophiala mesophila CBS40295.</title>
        <authorList>
            <consortium name="The Broad Institute Genomics Platform"/>
            <person name="Cuomo C."/>
            <person name="de Hoog S."/>
            <person name="Gorbushina A."/>
            <person name="Stielow B."/>
            <person name="Teixiera M."/>
            <person name="Abouelleil A."/>
            <person name="Chapman S.B."/>
            <person name="Priest M."/>
            <person name="Young S.K."/>
            <person name="Wortman J."/>
            <person name="Nusbaum C."/>
            <person name="Birren B."/>
        </authorList>
    </citation>
    <scope>NUCLEOTIDE SEQUENCE [LARGE SCALE GENOMIC DNA]</scope>
    <source>
        <strain evidence="13 14">CBS 40295</strain>
    </source>
</reference>
<dbReference type="OMA" id="AWYAGCT"/>
<keyword evidence="7" id="KW-1133">Transmembrane helix</keyword>
<dbReference type="EMBL" id="KN847520">
    <property type="protein sequence ID" value="KIV96662.1"/>
    <property type="molecule type" value="Genomic_DNA"/>
</dbReference>
<dbReference type="GO" id="GO:0006843">
    <property type="term" value="P:mitochondrial citrate transmembrane transport"/>
    <property type="evidence" value="ECO:0007669"/>
    <property type="project" value="TreeGrafter"/>
</dbReference>
<gene>
    <name evidence="13" type="ORF">PV10_00500</name>
</gene>
<keyword evidence="4 10" id="KW-0812">Transmembrane</keyword>
<keyword evidence="14" id="KW-1185">Reference proteome</keyword>